<name>A0A0A8YN36_ARUDO</name>
<reference evidence="2" key="1">
    <citation type="submission" date="2014-09" db="EMBL/GenBank/DDBJ databases">
        <authorList>
            <person name="Magalhaes I.L.F."/>
            <person name="Oliveira U."/>
            <person name="Santos F.R."/>
            <person name="Vidigal T.H.D.A."/>
            <person name="Brescovit A.D."/>
            <person name="Santos A.J."/>
        </authorList>
    </citation>
    <scope>NUCLEOTIDE SEQUENCE</scope>
    <source>
        <tissue evidence="2">Shoot tissue taken approximately 20 cm above the soil surface</tissue>
    </source>
</reference>
<accession>A0A0A8YN36</accession>
<proteinExistence type="predicted"/>
<evidence type="ECO:0000256" key="1">
    <source>
        <dbReference type="SAM" id="MobiDB-lite"/>
    </source>
</evidence>
<feature type="compositionally biased region" description="Polar residues" evidence="1">
    <location>
        <begin position="35"/>
        <end position="49"/>
    </location>
</feature>
<organism evidence="2">
    <name type="scientific">Arundo donax</name>
    <name type="common">Giant reed</name>
    <name type="synonym">Donax arundinaceus</name>
    <dbReference type="NCBI Taxonomy" id="35708"/>
    <lineage>
        <taxon>Eukaryota</taxon>
        <taxon>Viridiplantae</taxon>
        <taxon>Streptophyta</taxon>
        <taxon>Embryophyta</taxon>
        <taxon>Tracheophyta</taxon>
        <taxon>Spermatophyta</taxon>
        <taxon>Magnoliopsida</taxon>
        <taxon>Liliopsida</taxon>
        <taxon>Poales</taxon>
        <taxon>Poaceae</taxon>
        <taxon>PACMAD clade</taxon>
        <taxon>Arundinoideae</taxon>
        <taxon>Arundineae</taxon>
        <taxon>Arundo</taxon>
    </lineage>
</organism>
<reference evidence="2" key="2">
    <citation type="journal article" date="2015" name="Data Brief">
        <title>Shoot transcriptome of the giant reed, Arundo donax.</title>
        <authorList>
            <person name="Barrero R.A."/>
            <person name="Guerrero F.D."/>
            <person name="Moolhuijzen P."/>
            <person name="Goolsby J.A."/>
            <person name="Tidwell J."/>
            <person name="Bellgard S.E."/>
            <person name="Bellgard M.I."/>
        </authorList>
    </citation>
    <scope>NUCLEOTIDE SEQUENCE</scope>
    <source>
        <tissue evidence="2">Shoot tissue taken approximately 20 cm above the soil surface</tissue>
    </source>
</reference>
<dbReference type="AlphaFoldDB" id="A0A0A8YN36"/>
<feature type="region of interest" description="Disordered" evidence="1">
    <location>
        <begin position="1"/>
        <end position="61"/>
    </location>
</feature>
<evidence type="ECO:0000313" key="2">
    <source>
        <dbReference type="EMBL" id="JAD28084.1"/>
    </source>
</evidence>
<dbReference type="EMBL" id="GBRH01269811">
    <property type="protein sequence ID" value="JAD28084.1"/>
    <property type="molecule type" value="Transcribed_RNA"/>
</dbReference>
<sequence length="61" mass="6561">MQGAVLALPSQDRSHTCHVRDRPPQLCIDRKAGRQSPQPTGVVTSSMSPLDSRHAMIPQGG</sequence>
<feature type="compositionally biased region" description="Basic and acidic residues" evidence="1">
    <location>
        <begin position="12"/>
        <end position="32"/>
    </location>
</feature>
<protein>
    <submittedName>
        <fullName evidence="2">Orf104</fullName>
    </submittedName>
</protein>